<evidence type="ECO:0000256" key="5">
    <source>
        <dbReference type="ARBA" id="ARBA00022679"/>
    </source>
</evidence>
<dbReference type="GO" id="GO:0016301">
    <property type="term" value="F:kinase activity"/>
    <property type="evidence" value="ECO:0007669"/>
    <property type="project" value="UniProtKB-KW"/>
</dbReference>
<evidence type="ECO:0000256" key="3">
    <source>
        <dbReference type="ARBA" id="ARBA00022490"/>
    </source>
</evidence>
<keyword evidence="6" id="KW-0598">Phosphotransferase system</keyword>
<name>A0A1I4ND50_9FIRM</name>
<dbReference type="Proteomes" id="UP000199520">
    <property type="component" value="Unassembled WGS sequence"/>
</dbReference>
<proteinExistence type="predicted"/>
<evidence type="ECO:0000256" key="2">
    <source>
        <dbReference type="ARBA" id="ARBA00022448"/>
    </source>
</evidence>
<keyword evidence="4" id="KW-0762">Sugar transport</keyword>
<keyword evidence="3" id="KW-0963">Cytoplasm</keyword>
<reference evidence="10" key="1">
    <citation type="submission" date="2016-10" db="EMBL/GenBank/DDBJ databases">
        <authorList>
            <person name="Varghese N."/>
            <person name="Submissions S."/>
        </authorList>
    </citation>
    <scope>NUCLEOTIDE SEQUENCE [LARGE SCALE GENOMIC DNA]</scope>
    <source>
        <strain evidence="10">DSM 13327</strain>
    </source>
</reference>
<comment type="subcellular location">
    <subcellularLocation>
        <location evidence="1">Cytoplasm</location>
    </subcellularLocation>
</comment>
<dbReference type="PROSITE" id="PS51101">
    <property type="entry name" value="PTS_EIIB_TYPE_4"/>
    <property type="match status" value="1"/>
</dbReference>
<dbReference type="GO" id="GO:0008982">
    <property type="term" value="F:protein-N(PI)-phosphohistidine-sugar phosphotransferase activity"/>
    <property type="evidence" value="ECO:0007669"/>
    <property type="project" value="InterPro"/>
</dbReference>
<evidence type="ECO:0000256" key="1">
    <source>
        <dbReference type="ARBA" id="ARBA00004496"/>
    </source>
</evidence>
<dbReference type="Pfam" id="PF03830">
    <property type="entry name" value="PTSIIB_sorb"/>
    <property type="match status" value="1"/>
</dbReference>
<keyword evidence="10" id="KW-1185">Reference proteome</keyword>
<organism evidence="9 10">
    <name type="scientific">Pelosinus propionicus DSM 13327</name>
    <dbReference type="NCBI Taxonomy" id="1123291"/>
    <lineage>
        <taxon>Bacteria</taxon>
        <taxon>Bacillati</taxon>
        <taxon>Bacillota</taxon>
        <taxon>Negativicutes</taxon>
        <taxon>Selenomonadales</taxon>
        <taxon>Sporomusaceae</taxon>
        <taxon>Pelosinus</taxon>
    </lineage>
</organism>
<dbReference type="InterPro" id="IPR036667">
    <property type="entry name" value="PTS_IIB_sorbose-sp_sf"/>
</dbReference>
<evidence type="ECO:0000256" key="4">
    <source>
        <dbReference type="ARBA" id="ARBA00022597"/>
    </source>
</evidence>
<dbReference type="EMBL" id="FOTS01000044">
    <property type="protein sequence ID" value="SFM13143.1"/>
    <property type="molecule type" value="Genomic_DNA"/>
</dbReference>
<evidence type="ECO:0000313" key="9">
    <source>
        <dbReference type="EMBL" id="SFM13143.1"/>
    </source>
</evidence>
<sequence length="158" mass="17218">MGIELVRIDDRLIHGQIVMAWCKAITIERIVVIDDEVALDSIRKMLFEAVAPPGIAVSILNVLQGIESLRTDAFAKEKLLILVTSPAAILTLVENGLVINKVNIGGMSFSKGKTVVTKAVSISATDKQAFKELHEQGLKLQIQQLPHDVPLDLMGKIN</sequence>
<protein>
    <submittedName>
        <fullName evidence="9">PTS system, mannose-specific IIB component</fullName>
    </submittedName>
</protein>
<evidence type="ECO:0000259" key="8">
    <source>
        <dbReference type="PROSITE" id="PS51101"/>
    </source>
</evidence>
<evidence type="ECO:0000256" key="7">
    <source>
        <dbReference type="ARBA" id="ARBA00022777"/>
    </source>
</evidence>
<evidence type="ECO:0000313" key="10">
    <source>
        <dbReference type="Proteomes" id="UP000199520"/>
    </source>
</evidence>
<dbReference type="Gene3D" id="3.40.35.10">
    <property type="entry name" value="Phosphotransferase system, sorbose subfamily IIB component"/>
    <property type="match status" value="1"/>
</dbReference>
<keyword evidence="7" id="KW-0418">Kinase</keyword>
<keyword evidence="2" id="KW-0813">Transport</keyword>
<dbReference type="AlphaFoldDB" id="A0A1I4ND50"/>
<accession>A0A1I4ND50</accession>
<gene>
    <name evidence="9" type="ORF">SAMN04490355_104421</name>
</gene>
<dbReference type="GO" id="GO:0005737">
    <property type="term" value="C:cytoplasm"/>
    <property type="evidence" value="ECO:0007669"/>
    <property type="project" value="UniProtKB-SubCell"/>
</dbReference>
<dbReference type="GO" id="GO:0009401">
    <property type="term" value="P:phosphoenolpyruvate-dependent sugar phosphotransferase system"/>
    <property type="evidence" value="ECO:0007669"/>
    <property type="project" value="UniProtKB-KW"/>
</dbReference>
<dbReference type="STRING" id="1123291.SAMN04490355_104421"/>
<dbReference type="RefSeq" id="WP_090941398.1">
    <property type="nucleotide sequence ID" value="NZ_FOTS01000044.1"/>
</dbReference>
<dbReference type="InterPro" id="IPR004720">
    <property type="entry name" value="PTS_IIB_sorbose-sp"/>
</dbReference>
<keyword evidence="5" id="KW-0808">Transferase</keyword>
<dbReference type="SUPFAM" id="SSF52728">
    <property type="entry name" value="PTS IIb component"/>
    <property type="match status" value="1"/>
</dbReference>
<feature type="domain" description="PTS EIIB type-4" evidence="8">
    <location>
        <begin position="1"/>
        <end position="158"/>
    </location>
</feature>
<evidence type="ECO:0000256" key="6">
    <source>
        <dbReference type="ARBA" id="ARBA00022683"/>
    </source>
</evidence>
<dbReference type="OrthoDB" id="9788818at2"/>